<evidence type="ECO:0000256" key="9">
    <source>
        <dbReference type="ARBA" id="ARBA00023277"/>
    </source>
</evidence>
<dbReference type="EMBL" id="JAME01000006">
    <property type="protein sequence ID" value="ETX30003.1"/>
    <property type="molecule type" value="Genomic_DNA"/>
</dbReference>
<evidence type="ECO:0000256" key="8">
    <source>
        <dbReference type="ARBA" id="ARBA00022842"/>
    </source>
</evidence>
<dbReference type="InterPro" id="IPR036412">
    <property type="entry name" value="HAD-like_sf"/>
</dbReference>
<dbReference type="NCBIfam" id="TIGR01549">
    <property type="entry name" value="HAD-SF-IA-v1"/>
    <property type="match status" value="1"/>
</dbReference>
<dbReference type="eggNOG" id="COG0546">
    <property type="taxonomic scope" value="Bacteria"/>
</dbReference>
<dbReference type="PANTHER" id="PTHR43434:SF1">
    <property type="entry name" value="PHOSPHOGLYCOLATE PHOSPHATASE"/>
    <property type="match status" value="1"/>
</dbReference>
<dbReference type="GO" id="GO:0046295">
    <property type="term" value="P:glycolate biosynthetic process"/>
    <property type="evidence" value="ECO:0007669"/>
    <property type="project" value="UniProtKB-UniRule"/>
</dbReference>
<dbReference type="GO" id="GO:0008967">
    <property type="term" value="F:phosphoglycolate phosphatase activity"/>
    <property type="evidence" value="ECO:0007669"/>
    <property type="project" value="UniProtKB-UniRule"/>
</dbReference>
<dbReference type="InterPro" id="IPR023198">
    <property type="entry name" value="PGP-like_dom2"/>
</dbReference>
<protein>
    <recommendedName>
        <fullName evidence="5 10">Phosphoglycolate phosphatase</fullName>
        <shortName evidence="10">PGP</shortName>
        <shortName evidence="10">PGPase</shortName>
        <ecNumber evidence="5 10">3.1.3.18</ecNumber>
    </recommendedName>
</protein>
<keyword evidence="12" id="KW-1185">Reference proteome</keyword>
<dbReference type="InterPro" id="IPR037512">
    <property type="entry name" value="PGPase_prok"/>
</dbReference>
<feature type="active site" description="Nucleophile" evidence="10">
    <location>
        <position position="8"/>
    </location>
</feature>
<comment type="pathway">
    <text evidence="3 10">Organic acid metabolism; glycolate biosynthesis; glycolate from 2-phosphoglycolate: step 1/1.</text>
</comment>
<comment type="function">
    <text evidence="10">Specifically catalyzes the dephosphorylation of 2-phosphoglycolate. Is involved in the dissimilation of the intracellular 2-phosphoglycolate formed during the DNA repair of 3'-phosphoglycolate ends, a major class of DNA lesions induced by oxidative stress.</text>
</comment>
<evidence type="ECO:0000313" key="12">
    <source>
        <dbReference type="Proteomes" id="UP000023430"/>
    </source>
</evidence>
<evidence type="ECO:0000256" key="3">
    <source>
        <dbReference type="ARBA" id="ARBA00004818"/>
    </source>
</evidence>
<dbReference type="GO" id="GO:0005975">
    <property type="term" value="P:carbohydrate metabolic process"/>
    <property type="evidence" value="ECO:0007669"/>
    <property type="project" value="InterPro"/>
</dbReference>
<dbReference type="SFLD" id="SFLDS00003">
    <property type="entry name" value="Haloacid_Dehalogenase"/>
    <property type="match status" value="1"/>
</dbReference>
<dbReference type="InterPro" id="IPR023214">
    <property type="entry name" value="HAD_sf"/>
</dbReference>
<evidence type="ECO:0000256" key="5">
    <source>
        <dbReference type="ARBA" id="ARBA00013078"/>
    </source>
</evidence>
<name>X7FBD4_9RHOB</name>
<dbReference type="SUPFAM" id="SSF56784">
    <property type="entry name" value="HAD-like"/>
    <property type="match status" value="1"/>
</dbReference>
<dbReference type="GO" id="GO:0046872">
    <property type="term" value="F:metal ion binding"/>
    <property type="evidence" value="ECO:0007669"/>
    <property type="project" value="UniProtKB-KW"/>
</dbReference>
<dbReference type="InterPro" id="IPR006439">
    <property type="entry name" value="HAD-SF_hydro_IA"/>
</dbReference>
<dbReference type="PANTHER" id="PTHR43434">
    <property type="entry name" value="PHOSPHOGLYCOLATE PHOSPHATASE"/>
    <property type="match status" value="1"/>
</dbReference>
<dbReference type="GO" id="GO:0006281">
    <property type="term" value="P:DNA repair"/>
    <property type="evidence" value="ECO:0007669"/>
    <property type="project" value="TreeGrafter"/>
</dbReference>
<dbReference type="NCBIfam" id="TIGR01449">
    <property type="entry name" value="PGP_bact"/>
    <property type="match status" value="1"/>
</dbReference>
<evidence type="ECO:0000256" key="10">
    <source>
        <dbReference type="HAMAP-Rule" id="MF_00495"/>
    </source>
</evidence>
<dbReference type="Pfam" id="PF00702">
    <property type="entry name" value="Hydrolase"/>
    <property type="match status" value="1"/>
</dbReference>
<dbReference type="Gene3D" id="3.40.50.1000">
    <property type="entry name" value="HAD superfamily/HAD-like"/>
    <property type="match status" value="1"/>
</dbReference>
<feature type="binding site" evidence="10">
    <location>
        <position position="10"/>
    </location>
    <ligand>
        <name>Mg(2+)</name>
        <dbReference type="ChEBI" id="CHEBI:18420"/>
    </ligand>
</feature>
<keyword evidence="7 10" id="KW-0378">Hydrolase</keyword>
<dbReference type="InterPro" id="IPR050155">
    <property type="entry name" value="HAD-like_hydrolase_sf"/>
</dbReference>
<dbReference type="AlphaFoldDB" id="X7FBD4"/>
<organism evidence="11 12">
    <name type="scientific">Roseivivax isoporae LMG 25204</name>
    <dbReference type="NCBI Taxonomy" id="1449351"/>
    <lineage>
        <taxon>Bacteria</taxon>
        <taxon>Pseudomonadati</taxon>
        <taxon>Pseudomonadota</taxon>
        <taxon>Alphaproteobacteria</taxon>
        <taxon>Rhodobacterales</taxon>
        <taxon>Roseobacteraceae</taxon>
        <taxon>Roseivivax</taxon>
    </lineage>
</organism>
<comment type="cofactor">
    <cofactor evidence="2 10">
        <name>Mg(2+)</name>
        <dbReference type="ChEBI" id="CHEBI:18420"/>
    </cofactor>
</comment>
<dbReference type="STRING" id="1449351.RISW2_20380"/>
<keyword evidence="8 10" id="KW-0460">Magnesium</keyword>
<evidence type="ECO:0000256" key="2">
    <source>
        <dbReference type="ARBA" id="ARBA00001946"/>
    </source>
</evidence>
<keyword evidence="6 10" id="KW-0479">Metal-binding</keyword>
<feature type="binding site" evidence="10">
    <location>
        <position position="165"/>
    </location>
    <ligand>
        <name>Mg(2+)</name>
        <dbReference type="ChEBI" id="CHEBI:18420"/>
    </ligand>
</feature>
<sequence length="227" mass="23373">MSARIVFDLDGTLIDSAPDIACVANGLLAEEGRAPLTLPETIGFIGEGAGVFVARMRAARDLPETAQDDLLARFVAAYETAHDLTRLYPGAGAALEALGAAGHRLGLCTNKPAIPARSVLAHFDLARHFGVVIGGDTLATRKPDPAPLRAALDALGGGPALYVGDSETDAATAAAADVPFLLFTRGYRKSAAADLPHAAAFDDWAALPGLVAGRLEAARLAPRATRA</sequence>
<evidence type="ECO:0000256" key="6">
    <source>
        <dbReference type="ARBA" id="ARBA00022723"/>
    </source>
</evidence>
<evidence type="ECO:0000256" key="1">
    <source>
        <dbReference type="ARBA" id="ARBA00000830"/>
    </source>
</evidence>
<keyword evidence="9 10" id="KW-0119">Carbohydrate metabolism</keyword>
<evidence type="ECO:0000313" key="11">
    <source>
        <dbReference type="EMBL" id="ETX30003.1"/>
    </source>
</evidence>
<dbReference type="RefSeq" id="WP_043767848.1">
    <property type="nucleotide sequence ID" value="NZ_JAME01000006.1"/>
</dbReference>
<dbReference type="Gene3D" id="1.10.150.240">
    <property type="entry name" value="Putative phosphatase, domain 2"/>
    <property type="match status" value="1"/>
</dbReference>
<gene>
    <name evidence="11" type="ORF">RISW2_20380</name>
</gene>
<comment type="catalytic activity">
    <reaction evidence="1 10">
        <text>2-phosphoglycolate + H2O = glycolate + phosphate</text>
        <dbReference type="Rhea" id="RHEA:14369"/>
        <dbReference type="ChEBI" id="CHEBI:15377"/>
        <dbReference type="ChEBI" id="CHEBI:29805"/>
        <dbReference type="ChEBI" id="CHEBI:43474"/>
        <dbReference type="ChEBI" id="CHEBI:58033"/>
        <dbReference type="EC" id="3.1.3.18"/>
    </reaction>
</comment>
<dbReference type="SFLD" id="SFLDG01129">
    <property type="entry name" value="C1.5:_HAD__Beta-PGM__Phosphata"/>
    <property type="match status" value="1"/>
</dbReference>
<evidence type="ECO:0000256" key="4">
    <source>
        <dbReference type="ARBA" id="ARBA00006171"/>
    </source>
</evidence>
<evidence type="ECO:0000256" key="7">
    <source>
        <dbReference type="ARBA" id="ARBA00022801"/>
    </source>
</evidence>
<dbReference type="Proteomes" id="UP000023430">
    <property type="component" value="Unassembled WGS sequence"/>
</dbReference>
<feature type="binding site" evidence="10">
    <location>
        <position position="8"/>
    </location>
    <ligand>
        <name>Mg(2+)</name>
        <dbReference type="ChEBI" id="CHEBI:18420"/>
    </ligand>
</feature>
<reference evidence="11 12" key="1">
    <citation type="submission" date="2014-01" db="EMBL/GenBank/DDBJ databases">
        <title>Roseivivax isoporae LMG 25204 Genome Sequencing.</title>
        <authorList>
            <person name="Lai Q."/>
            <person name="Li G."/>
            <person name="Shao Z."/>
        </authorList>
    </citation>
    <scope>NUCLEOTIDE SEQUENCE [LARGE SCALE GENOMIC DNA]</scope>
    <source>
        <strain evidence="11 12">LMG 25204</strain>
    </source>
</reference>
<accession>X7FBD4</accession>
<proteinExistence type="inferred from homology"/>
<dbReference type="EC" id="3.1.3.18" evidence="5 10"/>
<dbReference type="OrthoDB" id="9793014at2"/>
<dbReference type="PATRIC" id="fig|1449351.3.peg.1205"/>
<dbReference type="HAMAP" id="MF_00495">
    <property type="entry name" value="GPH_hydrolase_bact"/>
    <property type="match status" value="1"/>
</dbReference>
<comment type="similarity">
    <text evidence="4 10">Belongs to the HAD-like hydrolase superfamily. CbbY/CbbZ/Gph/YieH family.</text>
</comment>
<dbReference type="GO" id="GO:0005829">
    <property type="term" value="C:cytosol"/>
    <property type="evidence" value="ECO:0007669"/>
    <property type="project" value="TreeGrafter"/>
</dbReference>
<dbReference type="UniPathway" id="UPA00865">
    <property type="reaction ID" value="UER00834"/>
</dbReference>
<comment type="caution">
    <text evidence="11">The sequence shown here is derived from an EMBL/GenBank/DDBJ whole genome shotgun (WGS) entry which is preliminary data.</text>
</comment>